<comment type="caution">
    <text evidence="4">The sequence shown here is derived from an EMBL/GenBank/DDBJ whole genome shotgun (WGS) entry which is preliminary data.</text>
</comment>
<dbReference type="GO" id="GO:0006412">
    <property type="term" value="P:translation"/>
    <property type="evidence" value="ECO:0007669"/>
    <property type="project" value="InterPro"/>
</dbReference>
<dbReference type="InterPro" id="IPR006846">
    <property type="entry name" value="Ribosomal_eS30"/>
</dbReference>
<sequence>MPSKSADRRAALALTPFADRRGNYTVLQPLTRRLFQPRQHGESIPSSQVKSQTPKVEKQEEEKTPTGRAKKRALQPQAVKRRM</sequence>
<keyword evidence="1" id="KW-0689">Ribosomal protein</keyword>
<gene>
    <name evidence="4" type="ORF">L210DRAFT_3569572</name>
</gene>
<evidence type="ECO:0000256" key="1">
    <source>
        <dbReference type="ARBA" id="ARBA00022980"/>
    </source>
</evidence>
<keyword evidence="2" id="KW-0687">Ribonucleoprotein</keyword>
<name>A0AAD4BEE6_BOLED</name>
<feature type="compositionally biased region" description="Polar residues" evidence="3">
    <location>
        <begin position="44"/>
        <end position="54"/>
    </location>
</feature>
<evidence type="ECO:0000313" key="5">
    <source>
        <dbReference type="Proteomes" id="UP001194468"/>
    </source>
</evidence>
<dbReference type="GO" id="GO:0005840">
    <property type="term" value="C:ribosome"/>
    <property type="evidence" value="ECO:0007669"/>
    <property type="project" value="UniProtKB-KW"/>
</dbReference>
<dbReference type="GO" id="GO:1990904">
    <property type="term" value="C:ribonucleoprotein complex"/>
    <property type="evidence" value="ECO:0007669"/>
    <property type="project" value="UniProtKB-KW"/>
</dbReference>
<keyword evidence="5" id="KW-1185">Reference proteome</keyword>
<feature type="region of interest" description="Disordered" evidence="3">
    <location>
        <begin position="35"/>
        <end position="83"/>
    </location>
</feature>
<evidence type="ECO:0000256" key="2">
    <source>
        <dbReference type="ARBA" id="ARBA00023274"/>
    </source>
</evidence>
<dbReference type="Pfam" id="PF04758">
    <property type="entry name" value="Ribosomal_S30"/>
    <property type="match status" value="1"/>
</dbReference>
<organism evidence="4 5">
    <name type="scientific">Boletus edulis BED1</name>
    <dbReference type="NCBI Taxonomy" id="1328754"/>
    <lineage>
        <taxon>Eukaryota</taxon>
        <taxon>Fungi</taxon>
        <taxon>Dikarya</taxon>
        <taxon>Basidiomycota</taxon>
        <taxon>Agaricomycotina</taxon>
        <taxon>Agaricomycetes</taxon>
        <taxon>Agaricomycetidae</taxon>
        <taxon>Boletales</taxon>
        <taxon>Boletineae</taxon>
        <taxon>Boletaceae</taxon>
        <taxon>Boletoideae</taxon>
        <taxon>Boletus</taxon>
    </lineage>
</organism>
<dbReference type="GO" id="GO:0003735">
    <property type="term" value="F:structural constituent of ribosome"/>
    <property type="evidence" value="ECO:0007669"/>
    <property type="project" value="InterPro"/>
</dbReference>
<reference evidence="4" key="2">
    <citation type="journal article" date="2020" name="Nat. Commun.">
        <title>Large-scale genome sequencing of mycorrhizal fungi provides insights into the early evolution of symbiotic traits.</title>
        <authorList>
            <person name="Miyauchi S."/>
            <person name="Kiss E."/>
            <person name="Kuo A."/>
            <person name="Drula E."/>
            <person name="Kohler A."/>
            <person name="Sanchez-Garcia M."/>
            <person name="Morin E."/>
            <person name="Andreopoulos B."/>
            <person name="Barry K.W."/>
            <person name="Bonito G."/>
            <person name="Buee M."/>
            <person name="Carver A."/>
            <person name="Chen C."/>
            <person name="Cichocki N."/>
            <person name="Clum A."/>
            <person name="Culley D."/>
            <person name="Crous P.W."/>
            <person name="Fauchery L."/>
            <person name="Girlanda M."/>
            <person name="Hayes R.D."/>
            <person name="Keri Z."/>
            <person name="LaButti K."/>
            <person name="Lipzen A."/>
            <person name="Lombard V."/>
            <person name="Magnuson J."/>
            <person name="Maillard F."/>
            <person name="Murat C."/>
            <person name="Nolan M."/>
            <person name="Ohm R.A."/>
            <person name="Pangilinan J."/>
            <person name="Pereira M.F."/>
            <person name="Perotto S."/>
            <person name="Peter M."/>
            <person name="Pfister S."/>
            <person name="Riley R."/>
            <person name="Sitrit Y."/>
            <person name="Stielow J.B."/>
            <person name="Szollosi G."/>
            <person name="Zifcakova L."/>
            <person name="Stursova M."/>
            <person name="Spatafora J.W."/>
            <person name="Tedersoo L."/>
            <person name="Vaario L.M."/>
            <person name="Yamada A."/>
            <person name="Yan M."/>
            <person name="Wang P."/>
            <person name="Xu J."/>
            <person name="Bruns T."/>
            <person name="Baldrian P."/>
            <person name="Vilgalys R."/>
            <person name="Dunand C."/>
            <person name="Henrissat B."/>
            <person name="Grigoriev I.V."/>
            <person name="Hibbett D."/>
            <person name="Nagy L.G."/>
            <person name="Martin F.M."/>
        </authorList>
    </citation>
    <scope>NUCLEOTIDE SEQUENCE</scope>
    <source>
        <strain evidence="4">BED1</strain>
    </source>
</reference>
<evidence type="ECO:0000256" key="3">
    <source>
        <dbReference type="SAM" id="MobiDB-lite"/>
    </source>
</evidence>
<proteinExistence type="predicted"/>
<evidence type="ECO:0000313" key="4">
    <source>
        <dbReference type="EMBL" id="KAF8423490.1"/>
    </source>
</evidence>
<protein>
    <submittedName>
        <fullName evidence="4">Uncharacterized protein</fullName>
    </submittedName>
</protein>
<accession>A0AAD4BEE6</accession>
<dbReference type="EMBL" id="WHUW01000114">
    <property type="protein sequence ID" value="KAF8423490.1"/>
    <property type="molecule type" value="Genomic_DNA"/>
</dbReference>
<reference evidence="4" key="1">
    <citation type="submission" date="2019-10" db="EMBL/GenBank/DDBJ databases">
        <authorList>
            <consortium name="DOE Joint Genome Institute"/>
            <person name="Kuo A."/>
            <person name="Miyauchi S."/>
            <person name="Kiss E."/>
            <person name="Drula E."/>
            <person name="Kohler A."/>
            <person name="Sanchez-Garcia M."/>
            <person name="Andreopoulos B."/>
            <person name="Barry K.W."/>
            <person name="Bonito G."/>
            <person name="Buee M."/>
            <person name="Carver A."/>
            <person name="Chen C."/>
            <person name="Cichocki N."/>
            <person name="Clum A."/>
            <person name="Culley D."/>
            <person name="Crous P.W."/>
            <person name="Fauchery L."/>
            <person name="Girlanda M."/>
            <person name="Hayes R."/>
            <person name="Keri Z."/>
            <person name="LaButti K."/>
            <person name="Lipzen A."/>
            <person name="Lombard V."/>
            <person name="Magnuson J."/>
            <person name="Maillard F."/>
            <person name="Morin E."/>
            <person name="Murat C."/>
            <person name="Nolan M."/>
            <person name="Ohm R."/>
            <person name="Pangilinan J."/>
            <person name="Pereira M."/>
            <person name="Perotto S."/>
            <person name="Peter M."/>
            <person name="Riley R."/>
            <person name="Sitrit Y."/>
            <person name="Stielow B."/>
            <person name="Szollosi G."/>
            <person name="Zifcakova L."/>
            <person name="Stursova M."/>
            <person name="Spatafora J.W."/>
            <person name="Tedersoo L."/>
            <person name="Vaario L.-M."/>
            <person name="Yamada A."/>
            <person name="Yan M."/>
            <person name="Wang P."/>
            <person name="Xu J."/>
            <person name="Bruns T."/>
            <person name="Baldrian P."/>
            <person name="Vilgalys R."/>
            <person name="Henrissat B."/>
            <person name="Grigoriev I.V."/>
            <person name="Hibbett D."/>
            <person name="Nagy L.G."/>
            <person name="Martin F.M."/>
        </authorList>
    </citation>
    <scope>NUCLEOTIDE SEQUENCE</scope>
    <source>
        <strain evidence="4">BED1</strain>
    </source>
</reference>
<feature type="compositionally biased region" description="Basic residues" evidence="3">
    <location>
        <begin position="68"/>
        <end position="83"/>
    </location>
</feature>
<dbReference type="AlphaFoldDB" id="A0AAD4BEE6"/>
<dbReference type="Proteomes" id="UP001194468">
    <property type="component" value="Unassembled WGS sequence"/>
</dbReference>
<feature type="compositionally biased region" description="Basic and acidic residues" evidence="3">
    <location>
        <begin position="55"/>
        <end position="65"/>
    </location>
</feature>